<comment type="caution">
    <text evidence="6">The sequence shown here is derived from an EMBL/GenBank/DDBJ whole genome shotgun (WGS) entry which is preliminary data.</text>
</comment>
<evidence type="ECO:0000259" key="5">
    <source>
        <dbReference type="SMART" id="SM00849"/>
    </source>
</evidence>
<reference evidence="6" key="1">
    <citation type="submission" date="2022-06" db="EMBL/GenBank/DDBJ databases">
        <title>Helicobacter colisuis sp. nov.</title>
        <authorList>
            <person name="Papic B."/>
            <person name="Gruntar I."/>
        </authorList>
    </citation>
    <scope>NUCLEOTIDE SEQUENCE</scope>
    <source>
        <strain evidence="6">11154-15</strain>
    </source>
</reference>
<keyword evidence="4" id="KW-0862">Zinc</keyword>
<comment type="cofactor">
    <cofactor evidence="1">
        <name>Zn(2+)</name>
        <dbReference type="ChEBI" id="CHEBI:29105"/>
    </cofactor>
</comment>
<dbReference type="CDD" id="cd06262">
    <property type="entry name" value="metallo-hydrolase-like_MBL-fold"/>
    <property type="match status" value="1"/>
</dbReference>
<keyword evidence="7" id="KW-1185">Reference proteome</keyword>
<evidence type="ECO:0000256" key="1">
    <source>
        <dbReference type="ARBA" id="ARBA00001947"/>
    </source>
</evidence>
<keyword evidence="3" id="KW-0378">Hydrolase</keyword>
<dbReference type="Proteomes" id="UP001057522">
    <property type="component" value="Unassembled WGS sequence"/>
</dbReference>
<gene>
    <name evidence="6" type="ORF">NCR95_05755</name>
</gene>
<dbReference type="InterPro" id="IPR001279">
    <property type="entry name" value="Metallo-B-lactamas"/>
</dbReference>
<dbReference type="RefSeq" id="WP_250604436.1">
    <property type="nucleotide sequence ID" value="NZ_JAMOKX010000004.1"/>
</dbReference>
<protein>
    <submittedName>
        <fullName evidence="6">MBL fold metallo-hydrolase</fullName>
    </submittedName>
</protein>
<feature type="domain" description="Metallo-beta-lactamase" evidence="5">
    <location>
        <begin position="20"/>
        <end position="213"/>
    </location>
</feature>
<sequence length="233" mass="26513">MIVFENDFFKILREPFGEYQTNCYLAIAQDESESLVIDPGIGATNWVLENAKNPLAILNTHGHFDHVWSNAALQEKLPNIPLVCPFEDAFMLQKDFFNTGLQESKPTILVGSDCDSVIKEFHSNVSNLGRKIQLHYGNFEIEFICYPGHTPGCSVIVLNHKNSPSQKVMFSGDFVFYRSIGRSDFPYSDSATMKASLEAFMQIKEDILILPGHGIETSFEQEKENIPYWLMRF</sequence>
<organism evidence="6 7">
    <name type="scientific">Helicobacter colisuis</name>
    <dbReference type="NCBI Taxonomy" id="2949739"/>
    <lineage>
        <taxon>Bacteria</taxon>
        <taxon>Pseudomonadati</taxon>
        <taxon>Campylobacterota</taxon>
        <taxon>Epsilonproteobacteria</taxon>
        <taxon>Campylobacterales</taxon>
        <taxon>Helicobacteraceae</taxon>
        <taxon>Helicobacter</taxon>
    </lineage>
</organism>
<proteinExistence type="predicted"/>
<keyword evidence="2" id="KW-0479">Metal-binding</keyword>
<evidence type="ECO:0000313" key="7">
    <source>
        <dbReference type="Proteomes" id="UP001057522"/>
    </source>
</evidence>
<dbReference type="SUPFAM" id="SSF56281">
    <property type="entry name" value="Metallo-hydrolase/oxidoreductase"/>
    <property type="match status" value="1"/>
</dbReference>
<dbReference type="SMART" id="SM00849">
    <property type="entry name" value="Lactamase_B"/>
    <property type="match status" value="1"/>
</dbReference>
<dbReference type="Gene3D" id="3.60.15.10">
    <property type="entry name" value="Ribonuclease Z/Hydroxyacylglutathione hydrolase-like"/>
    <property type="match status" value="1"/>
</dbReference>
<dbReference type="Pfam" id="PF00753">
    <property type="entry name" value="Lactamase_B"/>
    <property type="match status" value="1"/>
</dbReference>
<dbReference type="EMBL" id="JAMOKX010000004">
    <property type="protein sequence ID" value="MCL9819669.1"/>
    <property type="molecule type" value="Genomic_DNA"/>
</dbReference>
<evidence type="ECO:0000256" key="2">
    <source>
        <dbReference type="ARBA" id="ARBA00022723"/>
    </source>
</evidence>
<dbReference type="PANTHER" id="PTHR46233:SF3">
    <property type="entry name" value="HYDROXYACYLGLUTATHIONE HYDROLASE GLOC"/>
    <property type="match status" value="1"/>
</dbReference>
<evidence type="ECO:0000256" key="3">
    <source>
        <dbReference type="ARBA" id="ARBA00022801"/>
    </source>
</evidence>
<name>A0ABT0TUZ1_9HELI</name>
<dbReference type="PANTHER" id="PTHR46233">
    <property type="entry name" value="HYDROXYACYLGLUTATHIONE HYDROLASE GLOC"/>
    <property type="match status" value="1"/>
</dbReference>
<evidence type="ECO:0000256" key="4">
    <source>
        <dbReference type="ARBA" id="ARBA00022833"/>
    </source>
</evidence>
<dbReference type="InterPro" id="IPR051453">
    <property type="entry name" value="MBL_Glyoxalase_II"/>
</dbReference>
<accession>A0ABT0TUZ1</accession>
<evidence type="ECO:0000313" key="6">
    <source>
        <dbReference type="EMBL" id="MCL9819669.1"/>
    </source>
</evidence>
<dbReference type="InterPro" id="IPR036866">
    <property type="entry name" value="RibonucZ/Hydroxyglut_hydro"/>
</dbReference>